<accession>A0A9D4L596</accession>
<protein>
    <submittedName>
        <fullName evidence="1">Uncharacterized protein</fullName>
    </submittedName>
</protein>
<sequence length="115" mass="12199">MSLMSSNNKPSKGQSQNLTPLLGEALSGLDRHHLSHNTMPFKCLLQSVGSVGPIMSLFTIFQLASCLTGELSGLVERTVPLASGCVLLQLKSAQALATLLSRGTFFLGKVAVRQT</sequence>
<dbReference type="Proteomes" id="UP000828390">
    <property type="component" value="Unassembled WGS sequence"/>
</dbReference>
<gene>
    <name evidence="1" type="ORF">DPMN_094749</name>
</gene>
<reference evidence="1" key="2">
    <citation type="submission" date="2020-11" db="EMBL/GenBank/DDBJ databases">
        <authorList>
            <person name="McCartney M.A."/>
            <person name="Auch B."/>
            <person name="Kono T."/>
            <person name="Mallez S."/>
            <person name="Becker A."/>
            <person name="Gohl D.M."/>
            <person name="Silverstein K.A.T."/>
            <person name="Koren S."/>
            <person name="Bechman K.B."/>
            <person name="Herman A."/>
            <person name="Abrahante J.E."/>
            <person name="Garbe J."/>
        </authorList>
    </citation>
    <scope>NUCLEOTIDE SEQUENCE</scope>
    <source>
        <strain evidence="1">Duluth1</strain>
        <tissue evidence="1">Whole animal</tissue>
    </source>
</reference>
<organism evidence="1 2">
    <name type="scientific">Dreissena polymorpha</name>
    <name type="common">Zebra mussel</name>
    <name type="synonym">Mytilus polymorpha</name>
    <dbReference type="NCBI Taxonomy" id="45954"/>
    <lineage>
        <taxon>Eukaryota</taxon>
        <taxon>Metazoa</taxon>
        <taxon>Spiralia</taxon>
        <taxon>Lophotrochozoa</taxon>
        <taxon>Mollusca</taxon>
        <taxon>Bivalvia</taxon>
        <taxon>Autobranchia</taxon>
        <taxon>Heteroconchia</taxon>
        <taxon>Euheterodonta</taxon>
        <taxon>Imparidentia</taxon>
        <taxon>Neoheterodontei</taxon>
        <taxon>Myida</taxon>
        <taxon>Dreissenoidea</taxon>
        <taxon>Dreissenidae</taxon>
        <taxon>Dreissena</taxon>
    </lineage>
</organism>
<keyword evidence="2" id="KW-1185">Reference proteome</keyword>
<dbReference type="AlphaFoldDB" id="A0A9D4L596"/>
<reference evidence="1" key="1">
    <citation type="journal article" date="2019" name="bioRxiv">
        <title>The Genome of the Zebra Mussel, Dreissena polymorpha: A Resource for Invasive Species Research.</title>
        <authorList>
            <person name="McCartney M.A."/>
            <person name="Auch B."/>
            <person name="Kono T."/>
            <person name="Mallez S."/>
            <person name="Zhang Y."/>
            <person name="Obille A."/>
            <person name="Becker A."/>
            <person name="Abrahante J.E."/>
            <person name="Garbe J."/>
            <person name="Badalamenti J.P."/>
            <person name="Herman A."/>
            <person name="Mangelson H."/>
            <person name="Liachko I."/>
            <person name="Sullivan S."/>
            <person name="Sone E.D."/>
            <person name="Koren S."/>
            <person name="Silverstein K.A.T."/>
            <person name="Beckman K.B."/>
            <person name="Gohl D.M."/>
        </authorList>
    </citation>
    <scope>NUCLEOTIDE SEQUENCE</scope>
    <source>
        <strain evidence="1">Duluth1</strain>
        <tissue evidence="1">Whole animal</tissue>
    </source>
</reference>
<evidence type="ECO:0000313" key="2">
    <source>
        <dbReference type="Proteomes" id="UP000828390"/>
    </source>
</evidence>
<evidence type="ECO:0000313" key="1">
    <source>
        <dbReference type="EMBL" id="KAH3852247.1"/>
    </source>
</evidence>
<comment type="caution">
    <text evidence="1">The sequence shown here is derived from an EMBL/GenBank/DDBJ whole genome shotgun (WGS) entry which is preliminary data.</text>
</comment>
<name>A0A9D4L596_DREPO</name>
<proteinExistence type="predicted"/>
<dbReference type="EMBL" id="JAIWYP010000003">
    <property type="protein sequence ID" value="KAH3852247.1"/>
    <property type="molecule type" value="Genomic_DNA"/>
</dbReference>